<organism evidence="1 2">
    <name type="scientific">Spirosoma aureum</name>
    <dbReference type="NCBI Taxonomy" id="2692134"/>
    <lineage>
        <taxon>Bacteria</taxon>
        <taxon>Pseudomonadati</taxon>
        <taxon>Bacteroidota</taxon>
        <taxon>Cytophagia</taxon>
        <taxon>Cytophagales</taxon>
        <taxon>Cytophagaceae</taxon>
        <taxon>Spirosoma</taxon>
    </lineage>
</organism>
<dbReference type="AlphaFoldDB" id="A0A6G9AHK4"/>
<evidence type="ECO:0000313" key="1">
    <source>
        <dbReference type="EMBL" id="QIP11799.1"/>
    </source>
</evidence>
<dbReference type="KEGG" id="spib:G8759_03730"/>
<dbReference type="EMBL" id="CP050063">
    <property type="protein sequence ID" value="QIP11799.1"/>
    <property type="molecule type" value="Genomic_DNA"/>
</dbReference>
<reference evidence="1 2" key="1">
    <citation type="submission" date="2020-03" db="EMBL/GenBank/DDBJ databases">
        <authorList>
            <person name="Kim M.K."/>
        </authorList>
    </citation>
    <scope>NUCLEOTIDE SEQUENCE [LARGE SCALE GENOMIC DNA]</scope>
    <source>
        <strain evidence="1 2">BT328</strain>
    </source>
</reference>
<name>A0A6G9AHK4_9BACT</name>
<protein>
    <submittedName>
        <fullName evidence="1">Uncharacterized protein</fullName>
    </submittedName>
</protein>
<sequence length="174" mass="20257">MNRKLSWVKEAFNRDVVIIQDEQIVGGMRRDMISSDVEAQLKTTHLRFDVRGFLVHSVTIHDLNAANQVVGQIDFAFGKRAELKLVSGESYRWKRHNMLMREWDMIRVDPYGLPEKEIVSYDLTRKFFQDAGDILINEENSPSTIDIVVLTGLFIRNYFQRRRRLATAAIVATR</sequence>
<dbReference type="RefSeq" id="WP_167205338.1">
    <property type="nucleotide sequence ID" value="NZ_CP050063.1"/>
</dbReference>
<evidence type="ECO:0000313" key="2">
    <source>
        <dbReference type="Proteomes" id="UP000501802"/>
    </source>
</evidence>
<dbReference type="Proteomes" id="UP000501802">
    <property type="component" value="Chromosome"/>
</dbReference>
<gene>
    <name evidence="1" type="ORF">G8759_03730</name>
</gene>
<accession>A0A6G9AHK4</accession>
<proteinExistence type="predicted"/>
<keyword evidence="2" id="KW-1185">Reference proteome</keyword>